<reference evidence="3" key="1">
    <citation type="submission" date="2017-05" db="EMBL/GenBank/DDBJ databases">
        <authorList>
            <person name="Sharma S."/>
            <person name="Sidhu C."/>
            <person name="Pinnaka A.K."/>
        </authorList>
    </citation>
    <scope>NUCLEOTIDE SEQUENCE [LARGE SCALE GENOMIC DNA]</scope>
    <source>
        <strain evidence="3">AK93</strain>
    </source>
</reference>
<dbReference type="RefSeq" id="WP_116303092.1">
    <property type="nucleotide sequence ID" value="NZ_NFZV01000017.1"/>
</dbReference>
<name>A0A3E0WT93_9GAMM</name>
<dbReference type="Pfam" id="PF05987">
    <property type="entry name" value="DUF898"/>
    <property type="match status" value="1"/>
</dbReference>
<keyword evidence="1" id="KW-0812">Transmembrane</keyword>
<feature type="transmembrane region" description="Helical" evidence="1">
    <location>
        <begin position="22"/>
        <end position="42"/>
    </location>
</feature>
<organism evidence="2 3">
    <name type="scientific">Alkalilimnicola ehrlichii</name>
    <dbReference type="NCBI Taxonomy" id="351052"/>
    <lineage>
        <taxon>Bacteria</taxon>
        <taxon>Pseudomonadati</taxon>
        <taxon>Pseudomonadota</taxon>
        <taxon>Gammaproteobacteria</taxon>
        <taxon>Chromatiales</taxon>
        <taxon>Ectothiorhodospiraceae</taxon>
        <taxon>Alkalilimnicola</taxon>
    </lineage>
</organism>
<gene>
    <name evidence="2" type="ORF">CAL65_12890</name>
</gene>
<comment type="caution">
    <text evidence="2">The sequence shown here is derived from an EMBL/GenBank/DDBJ whole genome shotgun (WGS) entry which is preliminary data.</text>
</comment>
<keyword evidence="1" id="KW-1133">Transmembrane helix</keyword>
<dbReference type="AlphaFoldDB" id="A0A3E0WT93"/>
<dbReference type="InterPro" id="IPR010295">
    <property type="entry name" value="DUF898"/>
</dbReference>
<dbReference type="Proteomes" id="UP000256763">
    <property type="component" value="Unassembled WGS sequence"/>
</dbReference>
<accession>A0A3E0WT93</accession>
<proteinExistence type="predicted"/>
<protein>
    <recommendedName>
        <fullName evidence="4">DUF898 domain-containing protein</fullName>
    </recommendedName>
</protein>
<sequence>MNQDSNNPGGRVAHHGSGAELFVIYLVNLLLKVITLGIYHFWAVTRVRRYLWAQTSFDGERFEYTGTGRQLFLGF</sequence>
<evidence type="ECO:0000313" key="2">
    <source>
        <dbReference type="EMBL" id="RFA35371.1"/>
    </source>
</evidence>
<dbReference type="OrthoDB" id="9765721at2"/>
<dbReference type="EMBL" id="NFZW01000012">
    <property type="protein sequence ID" value="RFA35371.1"/>
    <property type="molecule type" value="Genomic_DNA"/>
</dbReference>
<evidence type="ECO:0000313" key="3">
    <source>
        <dbReference type="Proteomes" id="UP000256763"/>
    </source>
</evidence>
<keyword evidence="3" id="KW-1185">Reference proteome</keyword>
<evidence type="ECO:0008006" key="4">
    <source>
        <dbReference type="Google" id="ProtNLM"/>
    </source>
</evidence>
<evidence type="ECO:0000256" key="1">
    <source>
        <dbReference type="SAM" id="Phobius"/>
    </source>
</evidence>
<keyword evidence="1" id="KW-0472">Membrane</keyword>